<keyword evidence="3" id="KW-1185">Reference proteome</keyword>
<accession>A0A839T4M0</accession>
<evidence type="ECO:0000313" key="2">
    <source>
        <dbReference type="EMBL" id="MBB3103700.1"/>
    </source>
</evidence>
<dbReference type="Proteomes" id="UP000549250">
    <property type="component" value="Unassembled WGS sequence"/>
</dbReference>
<proteinExistence type="predicted"/>
<dbReference type="EMBL" id="JACHXI010000009">
    <property type="protein sequence ID" value="MBB3103700.1"/>
    <property type="molecule type" value="Genomic_DNA"/>
</dbReference>
<feature type="region of interest" description="Disordered" evidence="1">
    <location>
        <begin position="1"/>
        <end position="51"/>
    </location>
</feature>
<sequence length="51" mass="5606">MIKAQKIPDDDQIDPIDDPNEGPGSEGDYEDPIDDSGPDVVPEDPDIQRNK</sequence>
<organism evidence="2 3">
    <name type="scientific">Azomonas macrocytogenes</name>
    <name type="common">Azotobacter macrocytogenes</name>
    <dbReference type="NCBI Taxonomy" id="69962"/>
    <lineage>
        <taxon>Bacteria</taxon>
        <taxon>Pseudomonadati</taxon>
        <taxon>Pseudomonadota</taxon>
        <taxon>Gammaproteobacteria</taxon>
        <taxon>Pseudomonadales</taxon>
        <taxon>Pseudomonadaceae</taxon>
        <taxon>Azomonas</taxon>
    </lineage>
</organism>
<reference evidence="2 3" key="1">
    <citation type="submission" date="2020-08" db="EMBL/GenBank/DDBJ databases">
        <title>Genomic Encyclopedia of Type Strains, Phase III (KMG-III): the genomes of soil and plant-associated and newly described type strains.</title>
        <authorList>
            <person name="Whitman W."/>
        </authorList>
    </citation>
    <scope>NUCLEOTIDE SEQUENCE [LARGE SCALE GENOMIC DNA]</scope>
    <source>
        <strain evidence="2 3">CECT 4462</strain>
    </source>
</reference>
<dbReference type="AlphaFoldDB" id="A0A839T4M0"/>
<comment type="caution">
    <text evidence="2">The sequence shown here is derived from an EMBL/GenBank/DDBJ whole genome shotgun (WGS) entry which is preliminary data.</text>
</comment>
<feature type="compositionally biased region" description="Acidic residues" evidence="1">
    <location>
        <begin position="10"/>
        <end position="20"/>
    </location>
</feature>
<name>A0A839T4M0_AZOMA</name>
<gene>
    <name evidence="2" type="ORF">FHR87_002097</name>
</gene>
<dbReference type="RefSeq" id="WP_183166621.1">
    <property type="nucleotide sequence ID" value="NZ_JACHXI010000009.1"/>
</dbReference>
<protein>
    <submittedName>
        <fullName evidence="2">Uncharacterized protein</fullName>
    </submittedName>
</protein>
<evidence type="ECO:0000256" key="1">
    <source>
        <dbReference type="SAM" id="MobiDB-lite"/>
    </source>
</evidence>
<feature type="compositionally biased region" description="Acidic residues" evidence="1">
    <location>
        <begin position="27"/>
        <end position="45"/>
    </location>
</feature>
<evidence type="ECO:0000313" key="3">
    <source>
        <dbReference type="Proteomes" id="UP000549250"/>
    </source>
</evidence>